<proteinExistence type="predicted"/>
<keyword evidence="4" id="KW-0175">Coiled coil</keyword>
<keyword evidence="8" id="KW-1185">Reference proteome</keyword>
<dbReference type="SUPFAM" id="SSF48334">
    <property type="entry name" value="DNA repair protein MutS, domain III"/>
    <property type="match status" value="1"/>
</dbReference>
<dbReference type="InterPro" id="IPR036187">
    <property type="entry name" value="DNA_mismatch_repair_MutS_sf"/>
</dbReference>
<dbReference type="SMART" id="SM00533">
    <property type="entry name" value="MUTSd"/>
    <property type="match status" value="1"/>
</dbReference>
<dbReference type="InterPro" id="IPR000432">
    <property type="entry name" value="DNA_mismatch_repair_MutS_C"/>
</dbReference>
<keyword evidence="1" id="KW-0547">Nucleotide-binding</keyword>
<keyword evidence="3" id="KW-0238">DNA-binding</keyword>
<feature type="coiled-coil region" evidence="4">
    <location>
        <begin position="152"/>
        <end position="182"/>
    </location>
</feature>
<dbReference type="AlphaFoldDB" id="A0AA45WYT4"/>
<evidence type="ECO:0000313" key="8">
    <source>
        <dbReference type="Proteomes" id="UP001158066"/>
    </source>
</evidence>
<dbReference type="InterPro" id="IPR027417">
    <property type="entry name" value="P-loop_NTPase"/>
</dbReference>
<dbReference type="GO" id="GO:0030983">
    <property type="term" value="F:mismatched DNA binding"/>
    <property type="evidence" value="ECO:0007669"/>
    <property type="project" value="InterPro"/>
</dbReference>
<gene>
    <name evidence="7" type="ORF">SAMN06296020_12025</name>
</gene>
<dbReference type="PANTHER" id="PTHR11361:SF14">
    <property type="entry name" value="DNA MISMATCH REPAIR PROTEIN MUTS, TYPE 2"/>
    <property type="match status" value="1"/>
</dbReference>
<protein>
    <submittedName>
        <fullName evidence="7">MutS domain V</fullName>
    </submittedName>
</protein>
<evidence type="ECO:0000256" key="1">
    <source>
        <dbReference type="ARBA" id="ARBA00022741"/>
    </source>
</evidence>
<dbReference type="InterPro" id="IPR045076">
    <property type="entry name" value="MutS"/>
</dbReference>
<dbReference type="Pfam" id="PF00488">
    <property type="entry name" value="MutS_V"/>
    <property type="match status" value="1"/>
</dbReference>
<comment type="caution">
    <text evidence="7">The sequence shown here is derived from an EMBL/GenBank/DDBJ whole genome shotgun (WGS) entry which is preliminary data.</text>
</comment>
<keyword evidence="2" id="KW-0067">ATP-binding</keyword>
<feature type="domain" description="DNA mismatch repair protein MutS core" evidence="5">
    <location>
        <begin position="22"/>
        <end position="318"/>
    </location>
</feature>
<dbReference type="Proteomes" id="UP001158066">
    <property type="component" value="Unassembled WGS sequence"/>
</dbReference>
<dbReference type="InterPro" id="IPR007696">
    <property type="entry name" value="DNA_mismatch_repair_MutS_core"/>
</dbReference>
<accession>A0AA45WYT4</accession>
<evidence type="ECO:0000256" key="4">
    <source>
        <dbReference type="SAM" id="Coils"/>
    </source>
</evidence>
<dbReference type="EMBL" id="FXUF01000020">
    <property type="protein sequence ID" value="SMP70395.1"/>
    <property type="molecule type" value="Genomic_DNA"/>
</dbReference>
<evidence type="ECO:0000256" key="2">
    <source>
        <dbReference type="ARBA" id="ARBA00022840"/>
    </source>
</evidence>
<dbReference type="SUPFAM" id="SSF52540">
    <property type="entry name" value="P-loop containing nucleoside triphosphate hydrolases"/>
    <property type="match status" value="1"/>
</dbReference>
<evidence type="ECO:0000259" key="6">
    <source>
        <dbReference type="SMART" id="SM00534"/>
    </source>
</evidence>
<name>A0AA45WYT4_9CLOT</name>
<dbReference type="GO" id="GO:0006298">
    <property type="term" value="P:mismatch repair"/>
    <property type="evidence" value="ECO:0007669"/>
    <property type="project" value="InterPro"/>
</dbReference>
<dbReference type="Gene3D" id="3.40.50.300">
    <property type="entry name" value="P-loop containing nucleotide triphosphate hydrolases"/>
    <property type="match status" value="1"/>
</dbReference>
<evidence type="ECO:0000259" key="5">
    <source>
        <dbReference type="SMART" id="SM00533"/>
    </source>
</evidence>
<evidence type="ECO:0000313" key="7">
    <source>
        <dbReference type="EMBL" id="SMP70395.1"/>
    </source>
</evidence>
<reference evidence="7" key="1">
    <citation type="submission" date="2017-05" db="EMBL/GenBank/DDBJ databases">
        <authorList>
            <person name="Varghese N."/>
            <person name="Submissions S."/>
        </authorList>
    </citation>
    <scope>NUCLEOTIDE SEQUENCE</scope>
    <source>
        <strain evidence="7">Su22</strain>
    </source>
</reference>
<organism evidence="7 8">
    <name type="scientific">Anoxynatronum buryatiense</name>
    <dbReference type="NCBI Taxonomy" id="489973"/>
    <lineage>
        <taxon>Bacteria</taxon>
        <taxon>Bacillati</taxon>
        <taxon>Bacillota</taxon>
        <taxon>Clostridia</taxon>
        <taxon>Eubacteriales</taxon>
        <taxon>Clostridiaceae</taxon>
        <taxon>Anoxynatronum</taxon>
    </lineage>
</organism>
<dbReference type="SMART" id="SM00534">
    <property type="entry name" value="MUTSac"/>
    <property type="match status" value="1"/>
</dbReference>
<evidence type="ECO:0000256" key="3">
    <source>
        <dbReference type="ARBA" id="ARBA00023125"/>
    </source>
</evidence>
<feature type="domain" description="DNA mismatch repair proteins mutS family" evidence="6">
    <location>
        <begin position="335"/>
        <end position="538"/>
    </location>
</feature>
<dbReference type="GO" id="GO:0140664">
    <property type="term" value="F:ATP-dependent DNA damage sensor activity"/>
    <property type="evidence" value="ECO:0007669"/>
    <property type="project" value="InterPro"/>
</dbReference>
<dbReference type="RefSeq" id="WP_283410738.1">
    <property type="nucleotide sequence ID" value="NZ_FXUF01000020.1"/>
</dbReference>
<dbReference type="GO" id="GO:0005524">
    <property type="term" value="F:ATP binding"/>
    <property type="evidence" value="ECO:0007669"/>
    <property type="project" value="UniProtKB-KW"/>
</dbReference>
<dbReference type="PANTHER" id="PTHR11361">
    <property type="entry name" value="DNA MISMATCH REPAIR PROTEIN MUTS FAMILY MEMBER"/>
    <property type="match status" value="1"/>
</dbReference>
<sequence length="557" mass="62771">MTFFLNDSIPEAIGLTETLARLPLETEYGRLAKEALKPFSREEALQLEESWREIGLYLEADMANPDLLKSLRQHLHGLPNLRKSLLLAARGDRLTDIELFEIKKQAFATERIRKVLQHNRKLLVSSVELAPVQWLINLLDPEGTGIETFYVYDCYDDELKHIRQEKNRLEEGLRRQTKLQEQQAVEVTGIQPLWNGEFLIPATHIEIIHRLESLGTYEKTGETGGEWIYRQRRLPEAEQTETLLMREDEAENRVRQRLSERIGEALEPLMANTFALAQMDLLLGKVVLARRYRSCCPALTDEAAICITGGRHPVLEEALRRQRRQPTAVDIEMSRGVTVITGANMGGKTMTLKMTALLTTLAQMGFWVPADHFAFQPVDWLYFSTGDQQSQSMGLSTFGAEIYALKEVLQRTHESGLLLLDELASGTNPLEGTCISRAIVAHLSQSEAISVVTTHYDGVGDLPGVRHLQVLGLNRATLQKLKHQVQETGWSSGLFEAAMDYRLQPREPGVPVPKDAIAVASLMGLQPDILEAAQRWLCLHQEATVENPVNGEREESE</sequence>